<evidence type="ECO:0000259" key="1">
    <source>
        <dbReference type="SMART" id="SM00849"/>
    </source>
</evidence>
<dbReference type="InterPro" id="IPR036866">
    <property type="entry name" value="RibonucZ/Hydroxyglut_hydro"/>
</dbReference>
<dbReference type="AlphaFoldDB" id="A0A2S9QC89"/>
<evidence type="ECO:0000313" key="3">
    <source>
        <dbReference type="Proteomes" id="UP000237682"/>
    </source>
</evidence>
<proteinExistence type="predicted"/>
<keyword evidence="3" id="KW-1185">Reference proteome</keyword>
<dbReference type="Pfam" id="PF12706">
    <property type="entry name" value="Lactamase_B_2"/>
    <property type="match status" value="1"/>
</dbReference>
<name>A0A2S9QC89_9HYPH</name>
<comment type="caution">
    <text evidence="2">The sequence shown here is derived from an EMBL/GenBank/DDBJ whole genome shotgun (WGS) entry which is preliminary data.</text>
</comment>
<dbReference type="InterPro" id="IPR001279">
    <property type="entry name" value="Metallo-B-lactamas"/>
</dbReference>
<dbReference type="OrthoDB" id="9781189at2"/>
<dbReference type="PANTHER" id="PTHR42663">
    <property type="entry name" value="HYDROLASE C777.06C-RELATED-RELATED"/>
    <property type="match status" value="1"/>
</dbReference>
<dbReference type="CDD" id="cd16279">
    <property type="entry name" value="metallo-hydrolase-like_MBL-fold"/>
    <property type="match status" value="1"/>
</dbReference>
<feature type="domain" description="Metallo-beta-lactamase" evidence="1">
    <location>
        <begin position="36"/>
        <end position="238"/>
    </location>
</feature>
<reference evidence="2 3" key="1">
    <citation type="submission" date="2018-02" db="EMBL/GenBank/DDBJ databases">
        <title>Whole genome sequencing of endophytic bacterium.</title>
        <authorList>
            <person name="Eedara R."/>
            <person name="Podile A.R."/>
        </authorList>
    </citation>
    <scope>NUCLEOTIDE SEQUENCE [LARGE SCALE GENOMIC DNA]</scope>
    <source>
        <strain evidence="2 3">RP1T</strain>
    </source>
</reference>
<dbReference type="RefSeq" id="WP_105863188.1">
    <property type="nucleotide sequence ID" value="NZ_PUEJ01000005.1"/>
</dbReference>
<accession>A0A2S9QC89</accession>
<dbReference type="Proteomes" id="UP000237682">
    <property type="component" value="Unassembled WGS sequence"/>
</dbReference>
<evidence type="ECO:0000313" key="2">
    <source>
        <dbReference type="EMBL" id="PRH86966.1"/>
    </source>
</evidence>
<dbReference type="EMBL" id="PUEJ01000005">
    <property type="protein sequence ID" value="PRH86966.1"/>
    <property type="molecule type" value="Genomic_DNA"/>
</dbReference>
<protein>
    <submittedName>
        <fullName evidence="2">Phosphoribosyl 1,2-cyclic phosphodiesterase</fullName>
    </submittedName>
</protein>
<sequence length="273" mass="29932">MKLTATLLGCGSSGGVPRVGFGWGSCDPLEPRNRRQRCALLLEQDGAEGGRTTVLIDTGADMRQQLLDAEVKAVDGVLYTHDHADHTHGIDDLRVLALYQRSLVDVYADRRTASLLRSRFDYCFETPPGSSYPPILTLNTITVGQAVTIGGAGGSITALPFEQDHGDIQSLGFRIGNLAYSSDVNGLSKESEALLQGLDVWIVDALRPTPHPSHWSLPETLAWIEKLKPRRAILTNMHTDMDYQTLRRTLPAGVEPGHDGLRIDLMRPEAKRL</sequence>
<dbReference type="PANTHER" id="PTHR42663:SF6">
    <property type="entry name" value="HYDROLASE C777.06C-RELATED"/>
    <property type="match status" value="1"/>
</dbReference>
<dbReference type="SMART" id="SM00849">
    <property type="entry name" value="Lactamase_B"/>
    <property type="match status" value="1"/>
</dbReference>
<dbReference type="Gene3D" id="3.60.15.10">
    <property type="entry name" value="Ribonuclease Z/Hydroxyacylglutathione hydrolase-like"/>
    <property type="match status" value="1"/>
</dbReference>
<organism evidence="2 3">
    <name type="scientific">Labrys okinawensis</name>
    <dbReference type="NCBI Taxonomy" id="346911"/>
    <lineage>
        <taxon>Bacteria</taxon>
        <taxon>Pseudomonadati</taxon>
        <taxon>Pseudomonadota</taxon>
        <taxon>Alphaproteobacteria</taxon>
        <taxon>Hyphomicrobiales</taxon>
        <taxon>Xanthobacteraceae</taxon>
        <taxon>Labrys</taxon>
    </lineage>
</organism>
<gene>
    <name evidence="2" type="ORF">C5L14_16935</name>
</gene>
<dbReference type="SUPFAM" id="SSF56281">
    <property type="entry name" value="Metallo-hydrolase/oxidoreductase"/>
    <property type="match status" value="1"/>
</dbReference>